<dbReference type="Gene3D" id="3.40.50.300">
    <property type="entry name" value="P-loop containing nucleotide triphosphate hydrolases"/>
    <property type="match status" value="1"/>
</dbReference>
<dbReference type="NCBIfam" id="TIGR03015">
    <property type="entry name" value="pepcterm_ATPase"/>
    <property type="match status" value="1"/>
</dbReference>
<comment type="caution">
    <text evidence="2">The sequence shown here is derived from an EMBL/GenBank/DDBJ whole genome shotgun (WGS) entry which is preliminary data.</text>
</comment>
<accession>A0ABS1DLB6</accession>
<protein>
    <recommendedName>
        <fullName evidence="1">ORC1/DEAH AAA+ ATPase domain-containing protein</fullName>
    </recommendedName>
</protein>
<gene>
    <name evidence="2" type="ORF">CKO28_19165</name>
</gene>
<evidence type="ECO:0000313" key="2">
    <source>
        <dbReference type="EMBL" id="MBK1670160.1"/>
    </source>
</evidence>
<dbReference type="InterPro" id="IPR027417">
    <property type="entry name" value="P-loop_NTPase"/>
</dbReference>
<dbReference type="RefSeq" id="WP_200342509.1">
    <property type="nucleotide sequence ID" value="NZ_NRRL01000077.1"/>
</dbReference>
<keyword evidence="3" id="KW-1185">Reference proteome</keyword>
<dbReference type="EMBL" id="NRRL01000077">
    <property type="protein sequence ID" value="MBK1670160.1"/>
    <property type="molecule type" value="Genomic_DNA"/>
</dbReference>
<dbReference type="SUPFAM" id="SSF52540">
    <property type="entry name" value="P-loop containing nucleoside triphosphate hydrolases"/>
    <property type="match status" value="1"/>
</dbReference>
<organism evidence="2 3">
    <name type="scientific">Rhodovibrio sodomensis</name>
    <dbReference type="NCBI Taxonomy" id="1088"/>
    <lineage>
        <taxon>Bacteria</taxon>
        <taxon>Pseudomonadati</taxon>
        <taxon>Pseudomonadota</taxon>
        <taxon>Alphaproteobacteria</taxon>
        <taxon>Rhodospirillales</taxon>
        <taxon>Rhodovibrionaceae</taxon>
        <taxon>Rhodovibrio</taxon>
    </lineage>
</organism>
<feature type="domain" description="ORC1/DEAH AAA+ ATPase" evidence="1">
    <location>
        <begin position="42"/>
        <end position="171"/>
    </location>
</feature>
<reference evidence="2 3" key="1">
    <citation type="journal article" date="2020" name="Microorganisms">
        <title>Osmotic Adaptation and Compatible Solute Biosynthesis of Phototrophic Bacteria as Revealed from Genome Analyses.</title>
        <authorList>
            <person name="Imhoff J.F."/>
            <person name="Rahn T."/>
            <person name="Kunzel S."/>
            <person name="Keller A."/>
            <person name="Neulinger S.C."/>
        </authorList>
    </citation>
    <scope>NUCLEOTIDE SEQUENCE [LARGE SCALE GENOMIC DNA]</scope>
    <source>
        <strain evidence="2 3">DSM 9895</strain>
    </source>
</reference>
<dbReference type="Pfam" id="PF13401">
    <property type="entry name" value="AAA_22"/>
    <property type="match status" value="1"/>
</dbReference>
<evidence type="ECO:0000259" key="1">
    <source>
        <dbReference type="Pfam" id="PF13401"/>
    </source>
</evidence>
<evidence type="ECO:0000313" key="3">
    <source>
        <dbReference type="Proteomes" id="UP001296873"/>
    </source>
</evidence>
<dbReference type="Proteomes" id="UP001296873">
    <property type="component" value="Unassembled WGS sequence"/>
</dbReference>
<proteinExistence type="predicted"/>
<dbReference type="InterPro" id="IPR052026">
    <property type="entry name" value="ExeA_AAA_ATPase_DNA-bind"/>
</dbReference>
<dbReference type="PANTHER" id="PTHR35894">
    <property type="entry name" value="GENERAL SECRETION PATHWAY PROTEIN A-RELATED"/>
    <property type="match status" value="1"/>
</dbReference>
<name>A0ABS1DLB6_9PROT</name>
<dbReference type="InterPro" id="IPR049945">
    <property type="entry name" value="AAA_22"/>
</dbReference>
<dbReference type="InterPro" id="IPR017466">
    <property type="entry name" value="XrtA-assoc_ATPase-like"/>
</dbReference>
<dbReference type="PANTHER" id="PTHR35894:SF1">
    <property type="entry name" value="PHOSPHORIBULOKINASE _ URIDINE KINASE FAMILY"/>
    <property type="match status" value="1"/>
</dbReference>
<sequence length="347" mass="39236">MYAEYFGLKSLPFQITPDARFYFSSRAHQRALATMTYGLSKNEGFVVVTGEVGAGKTTLIEVLLSSGRLNQATTAKINTTQLEPASLLAYIELAFGFETTGGSKAESLRNLGSFFARAAKSGENALLIVDEAQNLSTEALEELRMLSNFQAEARGVFQMLLVGQPQFNERLKTRECEQIRQRVVASYHLRPLTRADVRQYVEHRLRAAGWNGSEVFRPQALERVYQTTQGVPRKINRMCDRLLLYAYLEGRRQVDEDIVDTVDAELREEHLGDEVSETEPGGTRTVAADFTPDLVELPARLAGDQDKVVVERERLYDLFDHVRALQSELTTYRNKLNRIYDLLGRRS</sequence>